<dbReference type="Proteomes" id="UP000650467">
    <property type="component" value="Unassembled WGS sequence"/>
</dbReference>
<gene>
    <name evidence="1" type="ORF">HXX76_014036</name>
</gene>
<accession>A0A835SK00</accession>
<reference evidence="1" key="1">
    <citation type="journal article" date="2020" name="bioRxiv">
        <title>Comparative genomics of Chlamydomonas.</title>
        <authorList>
            <person name="Craig R.J."/>
            <person name="Hasan A.R."/>
            <person name="Ness R.W."/>
            <person name="Keightley P.D."/>
        </authorList>
    </citation>
    <scope>NUCLEOTIDE SEQUENCE</scope>
    <source>
        <strain evidence="1">SAG 7.73</strain>
    </source>
</reference>
<sequence length="247" mass="27509">MTTSPLRLPLIRETLDHLYYRQTLRPDAIELNLPDAFGRDGSLYDLSLLPYAGAPFLRVNRCGPDMGPITKFVPTLRKYSDRPQTLIIVADDDIRYPPTLVEELVRAARAHPDTLVTGHCLSGYYTLNNGPCDLLEGYMSYLLRPSLFDMPDFEAYLAAALTSPACLRADDYVLSNYVLLRSIPVLKLEDPALSAVVPLDFGLQSDALHKQVSVPERERYSACHTDMLKLGQPAPLVSGWSRAAPET</sequence>
<proteinExistence type="predicted"/>
<organism evidence="1 2">
    <name type="scientific">Chlamydomonas incerta</name>
    <dbReference type="NCBI Taxonomy" id="51695"/>
    <lineage>
        <taxon>Eukaryota</taxon>
        <taxon>Viridiplantae</taxon>
        <taxon>Chlorophyta</taxon>
        <taxon>core chlorophytes</taxon>
        <taxon>Chlorophyceae</taxon>
        <taxon>CS clade</taxon>
        <taxon>Chlamydomonadales</taxon>
        <taxon>Chlamydomonadaceae</taxon>
        <taxon>Chlamydomonas</taxon>
    </lineage>
</organism>
<dbReference type="OrthoDB" id="414863at2759"/>
<dbReference type="InterPro" id="IPR029044">
    <property type="entry name" value="Nucleotide-diphossugar_trans"/>
</dbReference>
<dbReference type="AlphaFoldDB" id="A0A835SK00"/>
<evidence type="ECO:0000313" key="1">
    <source>
        <dbReference type="EMBL" id="KAG2424878.1"/>
    </source>
</evidence>
<comment type="caution">
    <text evidence="1">The sequence shown here is derived from an EMBL/GenBank/DDBJ whole genome shotgun (WGS) entry which is preliminary data.</text>
</comment>
<dbReference type="SUPFAM" id="SSF53448">
    <property type="entry name" value="Nucleotide-diphospho-sugar transferases"/>
    <property type="match status" value="1"/>
</dbReference>
<protein>
    <recommendedName>
        <fullName evidence="3">Ceramide glucosyltransferase</fullName>
    </recommendedName>
</protein>
<keyword evidence="2" id="KW-1185">Reference proteome</keyword>
<evidence type="ECO:0008006" key="3">
    <source>
        <dbReference type="Google" id="ProtNLM"/>
    </source>
</evidence>
<name>A0A835SK00_CHLIN</name>
<evidence type="ECO:0000313" key="2">
    <source>
        <dbReference type="Proteomes" id="UP000650467"/>
    </source>
</evidence>
<dbReference type="EMBL" id="JAEHOC010000060">
    <property type="protein sequence ID" value="KAG2424878.1"/>
    <property type="molecule type" value="Genomic_DNA"/>
</dbReference>